<evidence type="ECO:0000259" key="1">
    <source>
        <dbReference type="Pfam" id="PF21789"/>
    </source>
</evidence>
<organism evidence="2 3">
    <name type="scientific">Frankliniella fusca</name>
    <dbReference type="NCBI Taxonomy" id="407009"/>
    <lineage>
        <taxon>Eukaryota</taxon>
        <taxon>Metazoa</taxon>
        <taxon>Ecdysozoa</taxon>
        <taxon>Arthropoda</taxon>
        <taxon>Hexapoda</taxon>
        <taxon>Insecta</taxon>
        <taxon>Pterygota</taxon>
        <taxon>Neoptera</taxon>
        <taxon>Paraneoptera</taxon>
        <taxon>Thysanoptera</taxon>
        <taxon>Terebrantia</taxon>
        <taxon>Thripoidea</taxon>
        <taxon>Thripidae</taxon>
        <taxon>Frankliniella</taxon>
    </lineage>
</organism>
<dbReference type="InterPro" id="IPR048367">
    <property type="entry name" value="TNP-like_RNaseH_C"/>
</dbReference>
<dbReference type="PANTHER" id="PTHR47577">
    <property type="entry name" value="THAP DOMAIN-CONTAINING PROTEIN 6"/>
    <property type="match status" value="1"/>
</dbReference>
<dbReference type="Pfam" id="PF21789">
    <property type="entry name" value="TNP-like_RNaseH_C"/>
    <property type="match status" value="1"/>
</dbReference>
<dbReference type="AlphaFoldDB" id="A0AAE1HE69"/>
<accession>A0AAE1HE69</accession>
<sequence>MEIYRDVGYAKLHGCEGSVKMCRLINNLADTMNSNRPQNSVNLQSPQLQAIDDFLEYFIALKAWANKKLHAKLELAEKSRVENLRAQGKKPKGKSKAVLEAQEDYIFSDSTDIGLIVSLKAAKELIVFLITKCNHKYVMTARFNQEDALERFFGLVRQSCGGNTHPEPRVFAQLFRLLSIYSLVKPVRGSNITGGQMVTTLLNLEDLNTKTKEERKDALSKKIDEIISNGENLEDIPELMEHVDHNYIGETIDEFALAYVGGYVARHAKKYCHGCDDCLKSLRKTEGEATDVDMFIKLKSKGYLTYPSDTLIHLLHQLEQKIVSTSLNNELEGNILFVVLEKLQNIKVECIGCDLHKTELTKSIMKFFLITRMHFLTKRWNERTKEAKKAYSVTPLCLPHLNLTR</sequence>
<comment type="caution">
    <text evidence="2">The sequence shown here is derived from an EMBL/GenBank/DDBJ whole genome shotgun (WGS) entry which is preliminary data.</text>
</comment>
<evidence type="ECO:0000313" key="2">
    <source>
        <dbReference type="EMBL" id="KAK3919697.1"/>
    </source>
</evidence>
<feature type="domain" description="Transposable element P transposase-like RNase H C-terminal" evidence="1">
    <location>
        <begin position="147"/>
        <end position="176"/>
    </location>
</feature>
<protein>
    <submittedName>
        <fullName evidence="2">Transposable element P transposase</fullName>
    </submittedName>
</protein>
<proteinExistence type="predicted"/>
<reference evidence="2" key="2">
    <citation type="journal article" date="2023" name="BMC Genomics">
        <title>Pest status, molecular evolution, and epigenetic factors derived from the genome assembly of Frankliniella fusca, a thysanopteran phytovirus vector.</title>
        <authorList>
            <person name="Catto M.A."/>
            <person name="Labadie P.E."/>
            <person name="Jacobson A.L."/>
            <person name="Kennedy G.G."/>
            <person name="Srinivasan R."/>
            <person name="Hunt B.G."/>
        </authorList>
    </citation>
    <scope>NUCLEOTIDE SEQUENCE</scope>
    <source>
        <strain evidence="2">PL_HMW_Pooled</strain>
    </source>
</reference>
<evidence type="ECO:0000313" key="3">
    <source>
        <dbReference type="Proteomes" id="UP001219518"/>
    </source>
</evidence>
<dbReference type="EMBL" id="JAHWGI010000981">
    <property type="protein sequence ID" value="KAK3919697.1"/>
    <property type="molecule type" value="Genomic_DNA"/>
</dbReference>
<reference evidence="2" key="1">
    <citation type="submission" date="2021-07" db="EMBL/GenBank/DDBJ databases">
        <authorList>
            <person name="Catto M.A."/>
            <person name="Jacobson A."/>
            <person name="Kennedy G."/>
            <person name="Labadie P."/>
            <person name="Hunt B.G."/>
            <person name="Srinivasan R."/>
        </authorList>
    </citation>
    <scope>NUCLEOTIDE SEQUENCE</scope>
    <source>
        <strain evidence="2">PL_HMW_Pooled</strain>
        <tissue evidence="2">Head</tissue>
    </source>
</reference>
<keyword evidence="3" id="KW-1185">Reference proteome</keyword>
<name>A0AAE1HE69_9NEOP</name>
<dbReference type="Proteomes" id="UP001219518">
    <property type="component" value="Unassembled WGS sequence"/>
</dbReference>
<gene>
    <name evidence="2" type="ORF">KUF71_008824</name>
</gene>
<dbReference type="PANTHER" id="PTHR47577:SF2">
    <property type="entry name" value="THAP DOMAIN CONTAINING 9"/>
    <property type="match status" value="1"/>
</dbReference>